<dbReference type="GeneID" id="40091882"/>
<proteinExistence type="predicted"/>
<name>A0A2D1GPB0_9CAUD</name>
<dbReference type="Pfam" id="PF08748">
    <property type="entry name" value="Phage_TAC_4"/>
    <property type="match status" value="1"/>
</dbReference>
<reference evidence="1 2" key="1">
    <citation type="submission" date="2017-09" db="EMBL/GenBank/DDBJ databases">
        <title>Complete genome sequence analysis of the novel Escherichia coli phage SRT8.</title>
        <authorList>
            <person name="Fan X."/>
            <person name="Zhao K."/>
            <person name="Song S."/>
            <person name="Zhao Z."/>
        </authorList>
    </citation>
    <scope>NUCLEOTIDE SEQUENCE [LARGE SCALE GENOMIC DNA]</scope>
</reference>
<dbReference type="KEGG" id="vg:40091882"/>
<organism evidence="1 2">
    <name type="scientific">Escherichia phage SRT8</name>
    <dbReference type="NCBI Taxonomy" id="2496545"/>
    <lineage>
        <taxon>Viruses</taxon>
        <taxon>Duplodnaviria</taxon>
        <taxon>Heunggongvirae</taxon>
        <taxon>Uroviricota</taxon>
        <taxon>Caudoviricetes</taxon>
        <taxon>Drexlerviridae</taxon>
        <taxon>Tunavirinae</taxon>
        <taxon>Sertoctavirus</taxon>
        <taxon>Sertoctavirus SRT8</taxon>
    </lineage>
</organism>
<dbReference type="InterPro" id="IPR014859">
    <property type="entry name" value="Phage_TAC_4"/>
</dbReference>
<accession>A0A2D1GPB0</accession>
<evidence type="ECO:0000313" key="2">
    <source>
        <dbReference type="Proteomes" id="UP000228763"/>
    </source>
</evidence>
<sequence>MAKFKITLGALPDFALPVKFIMPNGDEAKITFKVKHRPSNEVQELYDRQDIKDHDFIMELASGWDLEEEFNQENAEMLVRYYPGAALALTSTYLRALAGQRVKN</sequence>
<dbReference type="EMBL" id="MF996376">
    <property type="protein sequence ID" value="ATN93795.1"/>
    <property type="molecule type" value="Genomic_DNA"/>
</dbReference>
<keyword evidence="2" id="KW-1185">Reference proteome</keyword>
<protein>
    <submittedName>
        <fullName evidence="1">Tape measure chaperone</fullName>
    </submittedName>
</protein>
<dbReference type="Proteomes" id="UP000228763">
    <property type="component" value="Segment"/>
</dbReference>
<dbReference type="RefSeq" id="YP_009615420.1">
    <property type="nucleotide sequence ID" value="NC_042043.1"/>
</dbReference>
<evidence type="ECO:0000313" key="1">
    <source>
        <dbReference type="EMBL" id="ATN93795.1"/>
    </source>
</evidence>